<comment type="similarity">
    <text evidence="1">Belongs to the peptidase M32 family.</text>
</comment>
<name>A0A840BBM1_9RHOO</name>
<feature type="binding site" evidence="2">
    <location>
        <position position="268"/>
    </location>
    <ligand>
        <name>Zn(2+)</name>
        <dbReference type="ChEBI" id="CHEBI:29105"/>
        <note>catalytic</note>
    </ligand>
</feature>
<keyword evidence="1 4" id="KW-0121">Carboxypeptidase</keyword>
<dbReference type="CDD" id="cd06460">
    <property type="entry name" value="M32_Taq"/>
    <property type="match status" value="1"/>
</dbReference>
<feature type="binding site" evidence="2">
    <location>
        <position position="294"/>
    </location>
    <ligand>
        <name>Zn(2+)</name>
        <dbReference type="ChEBI" id="CHEBI:29105"/>
        <note>catalytic</note>
    </ligand>
</feature>
<dbReference type="GO" id="GO:0004181">
    <property type="term" value="F:metallocarboxypeptidase activity"/>
    <property type="evidence" value="ECO:0007669"/>
    <property type="project" value="UniProtKB-UniRule"/>
</dbReference>
<organism evidence="4 5">
    <name type="scientific">Niveibacterium umoris</name>
    <dbReference type="NCBI Taxonomy" id="1193620"/>
    <lineage>
        <taxon>Bacteria</taxon>
        <taxon>Pseudomonadati</taxon>
        <taxon>Pseudomonadota</taxon>
        <taxon>Betaproteobacteria</taxon>
        <taxon>Rhodocyclales</taxon>
        <taxon>Rhodocyclaceae</taxon>
        <taxon>Niveibacterium</taxon>
    </lineage>
</organism>
<sequence length="498" mass="55746">MSNTPAYDALIARSRSQYHLHHLAMIAGVDRETLMPPGGAEARALALAELQQVMHARSTDPAIADLLKAAAQEELDDEARADMREMTRGYTLATALPAELVEAKGLAASRCEYEWRAQRQANDWAAYLPNFREVLRLSREEATRLSDALGLSPYDALLETFEPGMRGAEVSRVFGAMRGWLPGLIAQIRDKQAKESVIEPVGPFAFEAQRALVREMAEALGFDFTRGRLDESTHPFSGGVPEDVRMTTRFREDDFSVALFSTIHETGHSRYEQGSPRGWLGRPIGTWRSMGIHESQSLAFEMQLARSQGFLERLAPRLVHHFGAQRAFEPENWVRAATRVVAGKIRVDADEATYPCHVMLRFDIERALIAGEMQAEDLPAAWDEGMRDLLGIDTRGDYRDGCMQDPHWAGGAFGYFPCYTLGALYAAQWFATIRRATPDLDARIAAGDYAPVFDWLGANIWSQASRWTTPELVQRASGEALNPEHFRRHLQARYLTSS</sequence>
<dbReference type="Proteomes" id="UP000561045">
    <property type="component" value="Unassembled WGS sequence"/>
</dbReference>
<keyword evidence="1" id="KW-0482">Metalloprotease</keyword>
<keyword evidence="1" id="KW-0645">Protease</keyword>
<protein>
    <recommendedName>
        <fullName evidence="1">Metal-dependent carboxypeptidase</fullName>
        <ecNumber evidence="1">3.4.17.19</ecNumber>
    </recommendedName>
</protein>
<dbReference type="Gene3D" id="1.10.1370.30">
    <property type="match status" value="1"/>
</dbReference>
<reference evidence="4 5" key="1">
    <citation type="submission" date="2020-08" db="EMBL/GenBank/DDBJ databases">
        <title>Genomic Encyclopedia of Type Strains, Phase IV (KMG-IV): sequencing the most valuable type-strain genomes for metagenomic binning, comparative biology and taxonomic classification.</title>
        <authorList>
            <person name="Goeker M."/>
        </authorList>
    </citation>
    <scope>NUCLEOTIDE SEQUENCE [LARGE SCALE GENOMIC DNA]</scope>
    <source>
        <strain evidence="4 5">DSM 106739</strain>
    </source>
</reference>
<accession>A0A840BBM1</accession>
<dbReference type="EC" id="3.4.17.19" evidence="1"/>
<proteinExistence type="inferred from homology"/>
<comment type="function">
    <text evidence="1">Broad specificity carboxypetidase that releases amino acids sequentially from the C-terminus, including neutral, aromatic, polar and basic residues.</text>
</comment>
<feature type="binding site" evidence="2">
    <location>
        <position position="264"/>
    </location>
    <ligand>
        <name>Zn(2+)</name>
        <dbReference type="ChEBI" id="CHEBI:29105"/>
        <note>catalytic</note>
    </ligand>
</feature>
<evidence type="ECO:0000256" key="2">
    <source>
        <dbReference type="PIRSR" id="PIRSR006615-1"/>
    </source>
</evidence>
<dbReference type="Pfam" id="PF02074">
    <property type="entry name" value="Peptidase_M32"/>
    <property type="match status" value="1"/>
</dbReference>
<dbReference type="PRINTS" id="PR00998">
    <property type="entry name" value="CRBOXYPTASET"/>
</dbReference>
<evidence type="ECO:0000313" key="5">
    <source>
        <dbReference type="Proteomes" id="UP000561045"/>
    </source>
</evidence>
<evidence type="ECO:0000256" key="3">
    <source>
        <dbReference type="PIRSR" id="PIRSR006615-2"/>
    </source>
</evidence>
<evidence type="ECO:0000256" key="1">
    <source>
        <dbReference type="PIRNR" id="PIRNR006615"/>
    </source>
</evidence>
<gene>
    <name evidence="4" type="ORF">GGR36_000249</name>
</gene>
<keyword evidence="2" id="KW-0862">Zinc</keyword>
<dbReference type="PANTHER" id="PTHR34217">
    <property type="entry name" value="METAL-DEPENDENT CARBOXYPEPTIDASE"/>
    <property type="match status" value="1"/>
</dbReference>
<dbReference type="RefSeq" id="WP_183631046.1">
    <property type="nucleotide sequence ID" value="NZ_BAABLE010000011.1"/>
</dbReference>
<keyword evidence="5" id="KW-1185">Reference proteome</keyword>
<comment type="cofactor">
    <cofactor evidence="2">
        <name>Zn(2+)</name>
        <dbReference type="ChEBI" id="CHEBI:29105"/>
    </cofactor>
    <text evidence="2">Binds 1 zinc ion per subunit.</text>
</comment>
<dbReference type="PIRSF" id="PIRSF006615">
    <property type="entry name" value="Zn_crbxpep_Taq"/>
    <property type="match status" value="1"/>
</dbReference>
<dbReference type="SUPFAM" id="SSF55486">
    <property type="entry name" value="Metalloproteases ('zincins'), catalytic domain"/>
    <property type="match status" value="1"/>
</dbReference>
<dbReference type="PANTHER" id="PTHR34217:SF1">
    <property type="entry name" value="CARBOXYPEPTIDASE 1"/>
    <property type="match status" value="1"/>
</dbReference>
<feature type="active site" description="Proton donor/acceptor" evidence="3">
    <location>
        <position position="265"/>
    </location>
</feature>
<dbReference type="GO" id="GO:0046872">
    <property type="term" value="F:metal ion binding"/>
    <property type="evidence" value="ECO:0007669"/>
    <property type="project" value="UniProtKB-KW"/>
</dbReference>
<dbReference type="PROSITE" id="PS52034">
    <property type="entry name" value="PEPTIDASE_M32"/>
    <property type="match status" value="1"/>
</dbReference>
<dbReference type="InterPro" id="IPR001333">
    <property type="entry name" value="Peptidase_M32_Taq"/>
</dbReference>
<dbReference type="EMBL" id="JACIET010000001">
    <property type="protein sequence ID" value="MBB4010941.1"/>
    <property type="molecule type" value="Genomic_DNA"/>
</dbReference>
<keyword evidence="1 4" id="KW-0378">Hydrolase</keyword>
<comment type="caution">
    <text evidence="4">The sequence shown here is derived from an EMBL/GenBank/DDBJ whole genome shotgun (WGS) entry which is preliminary data.</text>
</comment>
<dbReference type="GO" id="GO:0006508">
    <property type="term" value="P:proteolysis"/>
    <property type="evidence" value="ECO:0007669"/>
    <property type="project" value="UniProtKB-UniRule"/>
</dbReference>
<keyword evidence="1 2" id="KW-0479">Metal-binding</keyword>
<dbReference type="AlphaFoldDB" id="A0A840BBM1"/>
<evidence type="ECO:0000313" key="4">
    <source>
        <dbReference type="EMBL" id="MBB4010941.1"/>
    </source>
</evidence>
<comment type="catalytic activity">
    <reaction evidence="1">
        <text>Release of a C-terminal amino acid with broad specificity, except for -Pro.</text>
        <dbReference type="EC" id="3.4.17.19"/>
    </reaction>
</comment>